<dbReference type="KEGG" id="cvr:CHLNCDRAFT_136291"/>
<dbReference type="Proteomes" id="UP000008141">
    <property type="component" value="Unassembled WGS sequence"/>
</dbReference>
<feature type="domain" description="N-end rule aminoacyl transferase C-terminal" evidence="1">
    <location>
        <begin position="9"/>
        <end position="142"/>
    </location>
</feature>
<dbReference type="Pfam" id="PF04377">
    <property type="entry name" value="ATE_C"/>
    <property type="match status" value="1"/>
</dbReference>
<dbReference type="EMBL" id="GL433850">
    <property type="protein sequence ID" value="EFN53726.1"/>
    <property type="molecule type" value="Genomic_DNA"/>
</dbReference>
<dbReference type="InterPro" id="IPR007472">
    <property type="entry name" value="N-end_Aminoacyl_Trfase_C"/>
</dbReference>
<dbReference type="STRING" id="554065.E1ZK19"/>
<dbReference type="AlphaFoldDB" id="E1ZK19"/>
<dbReference type="SUPFAM" id="SSF55729">
    <property type="entry name" value="Acyl-CoA N-acyltransferases (Nat)"/>
    <property type="match status" value="1"/>
</dbReference>
<evidence type="ECO:0000259" key="1">
    <source>
        <dbReference type="Pfam" id="PF04377"/>
    </source>
</evidence>
<sequence>MRGIEPIVHHGDKPSEVTPRSFRRFLIDTPLRHAGPEQYPPGGCPSIGFGSFHQQYWLDGRLVAVGVVDVLPRCLSSKYLFWEPDLAPLSLGKLTSLQEIEWVWEQQAACPSLRYYYLGFYIHNCHRMRYKVGDFGPSDLLCPKNKCWVPLARVQAALDQPGMVAISELPGALEGLGEEHRVDAATGHPTCPPREPSEAELDAFRFLVKLPGGGGPRGQPQARVVTLKLLRQVGMLGPAADRALVEPLKTWWSRAGAAAASTAAFALE</sequence>
<dbReference type="InParanoid" id="E1ZK19"/>
<dbReference type="InterPro" id="IPR016181">
    <property type="entry name" value="Acyl_CoA_acyltransferase"/>
</dbReference>
<gene>
    <name evidence="2" type="ORF">CHLNCDRAFT_136291</name>
</gene>
<evidence type="ECO:0000313" key="3">
    <source>
        <dbReference type="Proteomes" id="UP000008141"/>
    </source>
</evidence>
<dbReference type="GO" id="GO:0004057">
    <property type="term" value="F:arginyl-tRNA--protein transferase activity"/>
    <property type="evidence" value="ECO:0007669"/>
    <property type="project" value="InterPro"/>
</dbReference>
<proteinExistence type="predicted"/>
<dbReference type="GO" id="GO:0005737">
    <property type="term" value="C:cytoplasm"/>
    <property type="evidence" value="ECO:0007669"/>
    <property type="project" value="TreeGrafter"/>
</dbReference>
<keyword evidence="3" id="KW-1185">Reference proteome</keyword>
<organism evidence="3">
    <name type="scientific">Chlorella variabilis</name>
    <name type="common">Green alga</name>
    <dbReference type="NCBI Taxonomy" id="554065"/>
    <lineage>
        <taxon>Eukaryota</taxon>
        <taxon>Viridiplantae</taxon>
        <taxon>Chlorophyta</taxon>
        <taxon>core chlorophytes</taxon>
        <taxon>Trebouxiophyceae</taxon>
        <taxon>Chlorellales</taxon>
        <taxon>Chlorellaceae</taxon>
        <taxon>Chlorella clade</taxon>
        <taxon>Chlorella</taxon>
    </lineage>
</organism>
<accession>E1ZK19</accession>
<name>E1ZK19_CHLVA</name>
<dbReference type="PANTHER" id="PTHR21367">
    <property type="entry name" value="ARGININE-TRNA-PROTEIN TRANSFERASE 1"/>
    <property type="match status" value="1"/>
</dbReference>
<dbReference type="GeneID" id="17353220"/>
<dbReference type="PANTHER" id="PTHR21367:SF1">
    <property type="entry name" value="ARGINYL-TRNA--PROTEIN TRANSFERASE 1"/>
    <property type="match status" value="1"/>
</dbReference>
<dbReference type="RefSeq" id="XP_005845828.1">
    <property type="nucleotide sequence ID" value="XM_005845766.1"/>
</dbReference>
<dbReference type="eggNOG" id="KOG1193">
    <property type="taxonomic scope" value="Eukaryota"/>
</dbReference>
<evidence type="ECO:0000313" key="2">
    <source>
        <dbReference type="EMBL" id="EFN53726.1"/>
    </source>
</evidence>
<reference evidence="2 3" key="1">
    <citation type="journal article" date="2010" name="Plant Cell">
        <title>The Chlorella variabilis NC64A genome reveals adaptation to photosymbiosis, coevolution with viruses, and cryptic sex.</title>
        <authorList>
            <person name="Blanc G."/>
            <person name="Duncan G."/>
            <person name="Agarkova I."/>
            <person name="Borodovsky M."/>
            <person name="Gurnon J."/>
            <person name="Kuo A."/>
            <person name="Lindquist E."/>
            <person name="Lucas S."/>
            <person name="Pangilinan J."/>
            <person name="Polle J."/>
            <person name="Salamov A."/>
            <person name="Terry A."/>
            <person name="Yamada T."/>
            <person name="Dunigan D.D."/>
            <person name="Grigoriev I.V."/>
            <person name="Claverie J.M."/>
            <person name="Van Etten J.L."/>
        </authorList>
    </citation>
    <scope>NUCLEOTIDE SEQUENCE [LARGE SCALE GENOMIC DNA]</scope>
    <source>
        <strain evidence="2 3">NC64A</strain>
    </source>
</reference>
<protein>
    <recommendedName>
        <fullName evidence="1">N-end rule aminoacyl transferase C-terminal domain-containing protein</fullName>
    </recommendedName>
</protein>
<dbReference type="OrthoDB" id="74183at2759"/>
<dbReference type="InterPro" id="IPR030700">
    <property type="entry name" value="N-end_Aminoacyl_Trfase"/>
</dbReference>